<dbReference type="OrthoDB" id="10261384at2759"/>
<dbReference type="Pfam" id="PF10199">
    <property type="entry name" value="Adaptin_binding"/>
    <property type="match status" value="1"/>
</dbReference>
<gene>
    <name evidence="2" type="ORF">ESCO_005915</name>
</gene>
<dbReference type="AlphaFoldDB" id="A0A0M9VRZ7"/>
<dbReference type="STRING" id="150374.A0A0M9VRZ7"/>
<organism evidence="2 3">
    <name type="scientific">Escovopsis weberi</name>
    <dbReference type="NCBI Taxonomy" id="150374"/>
    <lineage>
        <taxon>Eukaryota</taxon>
        <taxon>Fungi</taxon>
        <taxon>Dikarya</taxon>
        <taxon>Ascomycota</taxon>
        <taxon>Pezizomycotina</taxon>
        <taxon>Sordariomycetes</taxon>
        <taxon>Hypocreomycetidae</taxon>
        <taxon>Hypocreales</taxon>
        <taxon>Hypocreaceae</taxon>
        <taxon>Escovopsis</taxon>
    </lineage>
</organism>
<keyword evidence="3" id="KW-1185">Reference proteome</keyword>
<proteinExistence type="predicted"/>
<comment type="caution">
    <text evidence="2">The sequence shown here is derived from an EMBL/GenBank/DDBJ whole genome shotgun (WGS) entry which is preliminary data.</text>
</comment>
<accession>A0A0M9VRZ7</accession>
<reference evidence="2 3" key="1">
    <citation type="submission" date="2015-07" db="EMBL/GenBank/DDBJ databases">
        <title>The genome of the fungus Escovopsis weberi, a specialized disease agent of ant agriculture.</title>
        <authorList>
            <person name="de Man T.J."/>
            <person name="Stajich J.E."/>
            <person name="Kubicek C.P."/>
            <person name="Chenthamara K."/>
            <person name="Atanasova L."/>
            <person name="Druzhinina I.S."/>
            <person name="Birnbaum S."/>
            <person name="Barribeau S.M."/>
            <person name="Teiling C."/>
            <person name="Suen G."/>
            <person name="Currie C."/>
            <person name="Gerardo N.M."/>
        </authorList>
    </citation>
    <scope>NUCLEOTIDE SEQUENCE [LARGE SCALE GENOMIC DNA]</scope>
</reference>
<evidence type="ECO:0000313" key="2">
    <source>
        <dbReference type="EMBL" id="KOS17125.1"/>
    </source>
</evidence>
<protein>
    <submittedName>
        <fullName evidence="2">Increased recombination centers protein 6</fullName>
    </submittedName>
</protein>
<feature type="region of interest" description="Disordered" evidence="1">
    <location>
        <begin position="234"/>
        <end position="254"/>
    </location>
</feature>
<dbReference type="InterPro" id="IPR034627">
    <property type="entry name" value="Irc6"/>
</dbReference>
<evidence type="ECO:0000256" key="1">
    <source>
        <dbReference type="SAM" id="MobiDB-lite"/>
    </source>
</evidence>
<feature type="region of interest" description="Disordered" evidence="1">
    <location>
        <begin position="102"/>
        <end position="124"/>
    </location>
</feature>
<dbReference type="PANTHER" id="PTHR28043:SF1">
    <property type="entry name" value="INCREASED RECOMBINATION CENTERS PROTEIN 6"/>
    <property type="match status" value="1"/>
</dbReference>
<dbReference type="Gene3D" id="3.40.50.11960">
    <property type="match status" value="1"/>
</dbReference>
<evidence type="ECO:0000313" key="3">
    <source>
        <dbReference type="Proteomes" id="UP000053831"/>
    </source>
</evidence>
<dbReference type="GO" id="GO:0030674">
    <property type="term" value="F:protein-macromolecule adaptor activity"/>
    <property type="evidence" value="ECO:0007669"/>
    <property type="project" value="TreeGrafter"/>
</dbReference>
<dbReference type="Proteomes" id="UP000053831">
    <property type="component" value="Unassembled WGS sequence"/>
</dbReference>
<dbReference type="GO" id="GO:0016192">
    <property type="term" value="P:vesicle-mediated transport"/>
    <property type="evidence" value="ECO:0007669"/>
    <property type="project" value="InterPro"/>
</dbReference>
<name>A0A0M9VRZ7_ESCWE</name>
<dbReference type="PANTHER" id="PTHR28043">
    <property type="entry name" value="INCREASED RECOMBINATION CENTERS PROTEIN 6"/>
    <property type="match status" value="1"/>
</dbReference>
<dbReference type="EMBL" id="LGSR01000028">
    <property type="protein sequence ID" value="KOS17125.1"/>
    <property type="molecule type" value="Genomic_DNA"/>
</dbReference>
<sequence length="339" mass="35959">MAHEVANPRRILAVGPESSAHHIARLIQDLTGTAPDSAGPLAGTTHDLALETGYYRATIPIWLDLIASPAEWAASFLSDEARQVLDVLGGFVLIFALPSGSSGTAPHTHTDGGQGKGPDTHAEPEDLRGLLRHVGSVVRDGLGGWEWDGVRLAVGVGEGEADEWEELCAAAGLEYVQLPAQRFNAGDPQSGFDGSQLNGFGEKTGVARIREALEANDWELEPSTLDEFGHLEAGVEHDDDDDDDNGGTLGFGIDDSDLQSLRKAIWDSGPGGDAPTDDAAEAEAEAAADENGNLGDEDVAKVERMVRRLQAAREMGEGMGEAQRRRLAARAVKEVMQDL</sequence>